<keyword evidence="1" id="KW-0812">Transmembrane</keyword>
<feature type="transmembrane region" description="Helical" evidence="1">
    <location>
        <begin position="175"/>
        <end position="194"/>
    </location>
</feature>
<name>A0A423SGM3_PENVA</name>
<reference evidence="2 3" key="2">
    <citation type="submission" date="2019-01" db="EMBL/GenBank/DDBJ databases">
        <title>The decoding of complex shrimp genome reveals the adaptation for benthos swimmer, frequently molting mechanism and breeding impact on genome.</title>
        <authorList>
            <person name="Sun Y."/>
            <person name="Gao Y."/>
            <person name="Yu Y."/>
        </authorList>
    </citation>
    <scope>NUCLEOTIDE SEQUENCE [LARGE SCALE GENOMIC DNA]</scope>
    <source>
        <tissue evidence="2">Muscle</tissue>
    </source>
</reference>
<feature type="transmembrane region" description="Helical" evidence="1">
    <location>
        <begin position="206"/>
        <end position="228"/>
    </location>
</feature>
<protein>
    <submittedName>
        <fullName evidence="2">Uncharacterized protein</fullName>
    </submittedName>
</protein>
<dbReference type="Proteomes" id="UP000283509">
    <property type="component" value="Unassembled WGS sequence"/>
</dbReference>
<keyword evidence="3" id="KW-1185">Reference proteome</keyword>
<gene>
    <name evidence="2" type="ORF">C7M84_018742</name>
</gene>
<evidence type="ECO:0000313" key="3">
    <source>
        <dbReference type="Proteomes" id="UP000283509"/>
    </source>
</evidence>
<organism evidence="2 3">
    <name type="scientific">Penaeus vannamei</name>
    <name type="common">Whiteleg shrimp</name>
    <name type="synonym">Litopenaeus vannamei</name>
    <dbReference type="NCBI Taxonomy" id="6689"/>
    <lineage>
        <taxon>Eukaryota</taxon>
        <taxon>Metazoa</taxon>
        <taxon>Ecdysozoa</taxon>
        <taxon>Arthropoda</taxon>
        <taxon>Crustacea</taxon>
        <taxon>Multicrustacea</taxon>
        <taxon>Malacostraca</taxon>
        <taxon>Eumalacostraca</taxon>
        <taxon>Eucarida</taxon>
        <taxon>Decapoda</taxon>
        <taxon>Dendrobranchiata</taxon>
        <taxon>Penaeoidea</taxon>
        <taxon>Penaeidae</taxon>
        <taxon>Penaeus</taxon>
    </lineage>
</organism>
<dbReference type="AlphaFoldDB" id="A0A423SGM3"/>
<keyword evidence="1" id="KW-1133">Transmembrane helix</keyword>
<feature type="transmembrane region" description="Helical" evidence="1">
    <location>
        <begin position="338"/>
        <end position="357"/>
    </location>
</feature>
<reference evidence="2 3" key="1">
    <citation type="submission" date="2018-04" db="EMBL/GenBank/DDBJ databases">
        <authorList>
            <person name="Zhang X."/>
            <person name="Yuan J."/>
            <person name="Li F."/>
            <person name="Xiang J."/>
        </authorList>
    </citation>
    <scope>NUCLEOTIDE SEQUENCE [LARGE SCALE GENOMIC DNA]</scope>
    <source>
        <tissue evidence="2">Muscle</tissue>
    </source>
</reference>
<accession>A0A423SGM3</accession>
<feature type="transmembrane region" description="Helical" evidence="1">
    <location>
        <begin position="377"/>
        <end position="398"/>
    </location>
</feature>
<dbReference type="EMBL" id="QCYY01003446">
    <property type="protein sequence ID" value="ROT63398.1"/>
    <property type="molecule type" value="Genomic_DNA"/>
</dbReference>
<comment type="caution">
    <text evidence="2">The sequence shown here is derived from an EMBL/GenBank/DDBJ whole genome shotgun (WGS) entry which is preliminary data.</text>
</comment>
<feature type="transmembrane region" description="Helical" evidence="1">
    <location>
        <begin position="107"/>
        <end position="126"/>
    </location>
</feature>
<proteinExistence type="predicted"/>
<feature type="transmembrane region" description="Helical" evidence="1">
    <location>
        <begin position="307"/>
        <end position="326"/>
    </location>
</feature>
<keyword evidence="1" id="KW-0472">Membrane</keyword>
<evidence type="ECO:0000256" key="1">
    <source>
        <dbReference type="SAM" id="Phobius"/>
    </source>
</evidence>
<evidence type="ECO:0000313" key="2">
    <source>
        <dbReference type="EMBL" id="ROT63398.1"/>
    </source>
</evidence>
<sequence>MQIAHTTREGLLGSMKVGEGISLHFLEGPRATYDGHVPDTARLKDDPSNSWPPYVGLCGDGVRSGLSLPCSRGCFLSLPFSFCLSVCLSIRWHVFSFSLLPCSRGCFLSLPFSSLLFLFICLSLYPMACLSLSPSFPALADASSLFPSLSVYLSVSLSDGMSYSFSLLPCSRGCFLSLPFSSLLFLFICLSLYPMACLSLSPSFPALADASSLFLSLLFICLSLYPMACLSLSPSFPALADASSLFPSLSVYLSVSLSDGMSFSFSLLPCSRGCFLFLPSLSVYLSVSLSDGMSFSFSLLPCSRGCFLSLPFSFCLSVCLSIRWHVFLFLPPSLLSRMLPLSSLLFLFICLSLYPMACLSLSPSFPALADASSLFPSLSFSFCLSVCLSIRWHVFLFLPPSLSSSLILC</sequence>
<feature type="transmembrane region" description="Helical" evidence="1">
    <location>
        <begin position="73"/>
        <end position="95"/>
    </location>
</feature>